<feature type="region of interest" description="Disordered" evidence="1">
    <location>
        <begin position="1"/>
        <end position="50"/>
    </location>
</feature>
<evidence type="ECO:0000313" key="3">
    <source>
        <dbReference type="Proteomes" id="UP000009170"/>
    </source>
</evidence>
<dbReference type="RefSeq" id="XP_022840509.1">
    <property type="nucleotide sequence ID" value="XM_022982737.1"/>
</dbReference>
<name>A0A096P9G6_OSTTA</name>
<keyword evidence="3" id="KW-1185">Reference proteome</keyword>
<comment type="caution">
    <text evidence="2">The sequence shown here is derived from an EMBL/GenBank/DDBJ whole genome shotgun (WGS) entry which is preliminary data.</text>
</comment>
<dbReference type="OrthoDB" id="549639at2759"/>
<dbReference type="EMBL" id="CAID01000018">
    <property type="protein sequence ID" value="CEG00662.1"/>
    <property type="molecule type" value="Genomic_DNA"/>
</dbReference>
<dbReference type="PANTHER" id="PTHR15922:SF2">
    <property type="entry name" value="NBAS SUBUNIT OF NRZ TETHERING COMPLEX"/>
    <property type="match status" value="1"/>
</dbReference>
<reference evidence="3" key="1">
    <citation type="journal article" date="2006" name="Proc. Natl. Acad. Sci. U.S.A.">
        <title>Genome analysis of the smallest free-living eukaryote Ostreococcus tauri unveils many unique features.</title>
        <authorList>
            <person name="Derelle E."/>
            <person name="Ferraz C."/>
            <person name="Rombauts S."/>
            <person name="Rouze P."/>
            <person name="Worden A.Z."/>
            <person name="Robbens S."/>
            <person name="Partensky F."/>
            <person name="Degroeve S."/>
            <person name="Echeynie S."/>
            <person name="Cooke R."/>
            <person name="Saeys Y."/>
            <person name="Wuyts J."/>
            <person name="Jabbari K."/>
            <person name="Bowler C."/>
            <person name="Panaud O."/>
            <person name="Piegu B."/>
            <person name="Ball S.G."/>
            <person name="Ral J.-P."/>
            <person name="Bouget F.-Y."/>
            <person name="Piganeau G."/>
            <person name="De Baets B."/>
            <person name="Picard A."/>
            <person name="Delseny M."/>
            <person name="Demaille J."/>
            <person name="Van de Peer Y."/>
            <person name="Moreau H."/>
        </authorList>
    </citation>
    <scope>NUCLEOTIDE SEQUENCE [LARGE SCALE GENOMIC DNA]</scope>
    <source>
        <strain evidence="3">OTTH 0595 / CCAP 157/2 / RCC745</strain>
    </source>
</reference>
<dbReference type="InParanoid" id="A0A096P9G6"/>
<dbReference type="STRING" id="70448.A0A096P9G6"/>
<feature type="compositionally biased region" description="Low complexity" evidence="1">
    <location>
        <begin position="35"/>
        <end position="46"/>
    </location>
</feature>
<dbReference type="GeneID" id="9838301"/>
<dbReference type="Proteomes" id="UP000009170">
    <property type="component" value="Unassembled WGS sequence"/>
</dbReference>
<dbReference type="GO" id="GO:0070939">
    <property type="term" value="C:Dsl1/NZR complex"/>
    <property type="evidence" value="ECO:0007669"/>
    <property type="project" value="TreeGrafter"/>
</dbReference>
<reference evidence="2 3" key="2">
    <citation type="journal article" date="2014" name="BMC Genomics">
        <title>An improved genome of the model marine alga Ostreococcus tauri unfolds by assessing Illumina de novo assemblies.</title>
        <authorList>
            <person name="Blanc-Mathieu R."/>
            <person name="Verhelst B."/>
            <person name="Derelle E."/>
            <person name="Rombauts S."/>
            <person name="Bouget F.Y."/>
            <person name="Carre I."/>
            <person name="Chateau A."/>
            <person name="Eyre-Walker A."/>
            <person name="Grimsley N."/>
            <person name="Moreau H."/>
            <person name="Piegu B."/>
            <person name="Rivals E."/>
            <person name="Schackwitz W."/>
            <person name="Van de Peer Y."/>
            <person name="Piganeau G."/>
        </authorList>
    </citation>
    <scope>NUCLEOTIDE SEQUENCE [LARGE SCALE GENOMIC DNA]</scope>
    <source>
        <strain evidence="3">OTTH 0595 / CCAP 157/2 / RCC745</strain>
    </source>
</reference>
<evidence type="ECO:0000313" key="2">
    <source>
        <dbReference type="EMBL" id="CEG00662.1"/>
    </source>
</evidence>
<organism evidence="2 3">
    <name type="scientific">Ostreococcus tauri</name>
    <name type="common">Marine green alga</name>
    <dbReference type="NCBI Taxonomy" id="70448"/>
    <lineage>
        <taxon>Eukaryota</taxon>
        <taxon>Viridiplantae</taxon>
        <taxon>Chlorophyta</taxon>
        <taxon>Mamiellophyceae</taxon>
        <taxon>Mamiellales</taxon>
        <taxon>Bathycoccaceae</taxon>
        <taxon>Ostreococcus</taxon>
    </lineage>
</organism>
<sequence>MATGESRTLYDAYAHCERDEERDDEVEDERERSHVSSSSYTLSTTSEFGTSTNGSIDQHVYVIISSDNGSCVTYAEKDDFGIARGRAEARDNASEPGDEVEGTLTRWSGDGRLYACARGDGRVYVCTRIGEIVWRANRASGGRGVAGCALALARGRDASEASTSYDLLSVNLKGAPLLTRARITLDREQNARESAAEDSMSLAKKLKWADGAEWVERERTLVVVGLGRSSTGSLITTWKYDHTDDFTNLRCARVIDCGGDVVPRRSLFRSPRRARLAVRLMDGSLSVATTSVNGSLSTFIASNDGDEVIKRIESRSDVVSAAWWSQTSLAVATKDGTLTVKTFPDDINVLGDEPESFDSIHDLVSAPKFVDGVERGRLLLLERTGRGGWRLISINERTSLEMLNSRMDSEEWGVALTLARQHGLNTDIVYKTRWVRSRVTTEGITDWLSRISDRAWVAVQCLTACAETYEIQRHVLVYGLKESDAQAKKARQQKSDTGDEPEWSWWVKVRIALLAALDRADTVREITGGGFSAQLYSILLHSPIHEAALNAAYTNDMTTLGVIVKRHAFGVSGVVFDVLSALPETADVASYENLLPWSEHYVNRDGPAQVAGRRARDWAESTRFLQHILELNETRARDDAHAAGISLEVAQLLDDLVSREWLLTATEELCKLKSNGSFARPSAQEMETWAIQRSCEMDNFMGSLGSARDLLDSASRGLRTSTLRECAIVSSILESAVRVIFDLDSGRMCQMSLEEYFESDAFEKLSVMLSMVTSENMAQLLPGPVRDLLNHVRVSSEEGPEIVREMLQRWILGAMETGQLKLVTHTVSWLSSSVENLEIAGGADAIAAVTIEALLSRAAVDDTLVSESAEMLNELPVTITEVPMAKKAIARLNACRTLQEAKVRVTLNEVMNAEQDETSALKLLQNFIDSVVANTAMPRWAELWAHVHTLQSGAFHRSMTHEQALGEILRAQLRNKDWNHAKRHIPEGGTAGAVGALVGGLKELGGAVSAILPAVAAEGIICDVSDEFLARAEDVEDEAAKAAESCLLLMPTRDACRKKVEFFEALRYLAENHVNRAPRAVTRHVALELVLEAVSKSDDAYRVPDVLQGVVAKLGVYDENAQLSILLATGSRAFESGDIEMAQATALRLTKRRYSHAWKLCADVARAIPTESEHNIMKGTLLAFALVHAEQDVLAALLSDWQASQTHRMLEVFADSRHGSIVDDKVNYEDLLSNACGDSSVDTSVRPAIKLLAKRSTFGRALDLIFRSNDEKAKEAASAISYALGVHGSNVSDDVLSKVAQSSIAAAMASCDTDALGSENPPATMWSSMAVLLTMRDASKVANVIDEVANRIQDRSKLQMVLNVGACVHALRALRPSWDSISLKTPVSISALVELVGKIERPGPAIRSDVELLKQYRSSLGSVVDSEWLREMIPEVDAGAFASGDVEYRKRSIMALAAGSSSSMSGVEALENALRLADVYDVDSYDVYSAHAAILASEDSLEVRRTAAILKEKLPTRPHESVEMLQRSIWKTLPTNGKCAIESASAYFDVLGACDATKAQTLHDTSVALQDLARACDGFDLHVFVNAKGDAPEGGLTAALAEIQRATSSHSDFPQSTVTNIIAALKKFPSEISTISAEDVFFAVARGVLSPPSGALRSSPDQRWSALEPVLTRLGEAHLMEIARVLSGVPSPNARKELQVFDGEISSRTRLKVLEDISRVIGAEKCPNIRTARDNLHLVIRITEEIPGLHPALLRLLDESLRSGCDVQDICKQWVENCATFGQISTLAAIVETARSDQKVDVLLAVSSALSDALLRIQDDPSQLSTIIRKTLGGGSPKDERLAAARSSAFTTLERSVGVATPVARAEILKILSELAGGSCASWPGWRSHHDTSKGVMRVLAMRTGALLAPFGLESPDEASLCDVKAMCAYFKRDLVSAKVPFTVLSEILILWEDPPKRTKSTLKPCWITLLTRGVREGDATMDIVAEQVFYASRHSRWLSDEDLSQLLAETKASDAARDGAVIAKLSFLLGRAFDEASTLAWDAEAVAFALHGNQISALCAASSDAFDMIVSAAFDHERGREVLIPHIIAALTRASMYEQAASLAVKLTSTHPILAADFETRLAILRKQLYARAQKREAPGANSTPRTAFERSICKLSSTLSSVSASASGALEMALS</sequence>
<dbReference type="FunCoup" id="A0A096P9G6">
    <property type="interactions" value="1369"/>
</dbReference>
<dbReference type="KEGG" id="ota:OT_ostta18g00080"/>
<evidence type="ECO:0000256" key="1">
    <source>
        <dbReference type="SAM" id="MobiDB-lite"/>
    </source>
</evidence>
<gene>
    <name evidence="2" type="ORF">OT_ostta18g00080</name>
</gene>
<protein>
    <submittedName>
        <fullName evidence="2">Unnamed product</fullName>
    </submittedName>
</protein>
<dbReference type="GO" id="GO:0006890">
    <property type="term" value="P:retrograde vesicle-mediated transport, Golgi to endoplasmic reticulum"/>
    <property type="evidence" value="ECO:0007669"/>
    <property type="project" value="TreeGrafter"/>
</dbReference>
<proteinExistence type="predicted"/>
<dbReference type="PANTHER" id="PTHR15922">
    <property type="entry name" value="NEUROBLASTOMA-AMPLIFIED SEQUENCE"/>
    <property type="match status" value="1"/>
</dbReference>
<accession>A0A096P9G6</accession>
<dbReference type="GO" id="GO:0000149">
    <property type="term" value="F:SNARE binding"/>
    <property type="evidence" value="ECO:0007669"/>
    <property type="project" value="TreeGrafter"/>
</dbReference>